<dbReference type="PRINTS" id="PR00344">
    <property type="entry name" value="BCTRLSENSOR"/>
</dbReference>
<dbReference type="PANTHER" id="PTHR45569">
    <property type="entry name" value="SENSOR PROTEIN KDPD"/>
    <property type="match status" value="1"/>
</dbReference>
<evidence type="ECO:0000256" key="9">
    <source>
        <dbReference type="ARBA" id="ARBA00022840"/>
    </source>
</evidence>
<dbReference type="GO" id="GO:0005886">
    <property type="term" value="C:plasma membrane"/>
    <property type="evidence" value="ECO:0007669"/>
    <property type="project" value="TreeGrafter"/>
</dbReference>
<dbReference type="CDD" id="cd00075">
    <property type="entry name" value="HATPase"/>
    <property type="match status" value="1"/>
</dbReference>
<keyword evidence="9" id="KW-0067">ATP-binding</keyword>
<dbReference type="InterPro" id="IPR003661">
    <property type="entry name" value="HisK_dim/P_dom"/>
</dbReference>
<keyword evidence="8 15" id="KW-0418">Kinase</keyword>
<dbReference type="InterPro" id="IPR036890">
    <property type="entry name" value="HATPase_C_sf"/>
</dbReference>
<feature type="transmembrane region" description="Helical" evidence="13">
    <location>
        <begin position="497"/>
        <end position="516"/>
    </location>
</feature>
<keyword evidence="11" id="KW-0902">Two-component regulatory system</keyword>
<dbReference type="InterPro" id="IPR025201">
    <property type="entry name" value="KdpD_TM"/>
</dbReference>
<evidence type="ECO:0000256" key="8">
    <source>
        <dbReference type="ARBA" id="ARBA00022777"/>
    </source>
</evidence>
<name>A0A7G9RQK7_9BURK</name>
<dbReference type="InterPro" id="IPR003018">
    <property type="entry name" value="GAF"/>
</dbReference>
<accession>A0A7G9RQK7</accession>
<dbReference type="Pfam" id="PF00512">
    <property type="entry name" value="HisKA"/>
    <property type="match status" value="1"/>
</dbReference>
<dbReference type="Gene3D" id="3.40.50.300">
    <property type="entry name" value="P-loop containing nucleotide triphosphate hydrolases"/>
    <property type="match status" value="1"/>
</dbReference>
<keyword evidence="5" id="KW-0808">Transferase</keyword>
<evidence type="ECO:0000256" key="3">
    <source>
        <dbReference type="ARBA" id="ARBA00012438"/>
    </source>
</evidence>
<dbReference type="InterPro" id="IPR027417">
    <property type="entry name" value="P-loop_NTPase"/>
</dbReference>
<keyword evidence="7" id="KW-0547">Nucleotide-binding</keyword>
<dbReference type="SUPFAM" id="SSF55781">
    <property type="entry name" value="GAF domain-like"/>
    <property type="match status" value="1"/>
</dbReference>
<keyword evidence="12 13" id="KW-0472">Membrane</keyword>
<evidence type="ECO:0000256" key="10">
    <source>
        <dbReference type="ARBA" id="ARBA00022989"/>
    </source>
</evidence>
<protein>
    <recommendedName>
        <fullName evidence="3">histidine kinase</fullName>
        <ecNumber evidence="3">2.7.13.3</ecNumber>
    </recommendedName>
</protein>
<keyword evidence="10 13" id="KW-1133">Transmembrane helix</keyword>
<dbReference type="InterPro" id="IPR014729">
    <property type="entry name" value="Rossmann-like_a/b/a_fold"/>
</dbReference>
<dbReference type="EC" id="2.7.13.3" evidence="3"/>
<dbReference type="Pfam" id="PF02702">
    <property type="entry name" value="KdpD"/>
    <property type="match status" value="1"/>
</dbReference>
<sequence>MPRTSNDIDKEIDDLRPDPDALVARLQAEQASAHRGKLRIYFGSNAGVGKTFAMLGAAQRESQAGRSIVVGLVETHGRAETAQQLHGLQQLPLLDVVYQGRQLKEFDLDAALARRPDVLLLDELAHSNVPGSRHAKRWQDVEELIDAGIDVWTTLNVQHLESLNDVVGGIVGIRVRETVPDHIFDDADEVVMVDISPDELLRRLKEGKVYHLEQAERASRHFFRRGNLLALRELALRRTADRVDEDMRDYRRERSIGDVWPTRERLLVGVGGRAGDDALVRQVARLARRLDADWLVVYVDAPHRQHRPRSAQAAVLKTLALAVRLGAETATIPGDDVALALVNFARERNASHLVLAQSARSAWTLLRRFARSLPERVAEIDSSLDVLVLSTRGQGAANGHAGQAHPAREPLPVRKPVRWRGYVGATLACLAVTALAEMLLQVFDPANVVMVFLLTVILSALRWGRGPGAWAALLAVLCFDFFFVQPRGSFSIADTQYLFTFALMLGVALVCGQLMARLRHEAHVAAERERRVGALARLARDLSGALTQEQVAEIALGTVSGVFDARAGLLLPDPGERLQLVAGSAVTPDVSLARWSMEHGQMAGRGTDTLHAASALYVPLQAPVRGRGVLALEMRSPARLDVPEERRLLEACASQIALALERVHFVEVAQQTQIVMEGERMRNTLLSAVSHDLRTPLTSILGAAQAALPHVPQGPGHEMLVQLRNQAQSMQQLVENLLAMARMQQGGVHLKREWIPVEELVGSALQQLRDRLAGHPVRTDLPAHLPLLSIDGTMMERVLVNLLDNACRYTPEGTILRIAARVESTVNGAEQLVLSIADSGPGLPVQMAESELFEPFTRGVSESSISGIGLGLALARRIVEAHGGTLTAHSAEPGPGAVFAIALPVQAQPDVE</sequence>
<dbReference type="InterPro" id="IPR036097">
    <property type="entry name" value="HisK_dim/P_sf"/>
</dbReference>
<evidence type="ECO:0000256" key="2">
    <source>
        <dbReference type="ARBA" id="ARBA00004141"/>
    </source>
</evidence>
<dbReference type="Gene3D" id="3.30.450.40">
    <property type="match status" value="1"/>
</dbReference>
<evidence type="ECO:0000256" key="7">
    <source>
        <dbReference type="ARBA" id="ARBA00022741"/>
    </source>
</evidence>
<evidence type="ECO:0000256" key="13">
    <source>
        <dbReference type="SAM" id="Phobius"/>
    </source>
</evidence>
<dbReference type="GO" id="GO:0005524">
    <property type="term" value="F:ATP binding"/>
    <property type="evidence" value="ECO:0007669"/>
    <property type="project" value="UniProtKB-KW"/>
</dbReference>
<dbReference type="Pfam" id="PF13492">
    <property type="entry name" value="GAF_3"/>
    <property type="match status" value="1"/>
</dbReference>
<dbReference type="GO" id="GO:0000155">
    <property type="term" value="F:phosphorelay sensor kinase activity"/>
    <property type="evidence" value="ECO:0007669"/>
    <property type="project" value="InterPro"/>
</dbReference>
<dbReference type="RefSeq" id="WP_187598127.1">
    <property type="nucleotide sequence ID" value="NZ_CP060714.1"/>
</dbReference>
<dbReference type="Gene3D" id="3.40.50.620">
    <property type="entry name" value="HUPs"/>
    <property type="match status" value="1"/>
</dbReference>
<keyword evidence="16" id="KW-1185">Reference proteome</keyword>
<keyword evidence="6 13" id="KW-0812">Transmembrane</keyword>
<dbReference type="SMART" id="SM00388">
    <property type="entry name" value="HisKA"/>
    <property type="match status" value="1"/>
</dbReference>
<dbReference type="InterPro" id="IPR052023">
    <property type="entry name" value="Histidine_kinase_KdpD"/>
</dbReference>
<dbReference type="SUPFAM" id="SSF55874">
    <property type="entry name" value="ATPase domain of HSP90 chaperone/DNA topoisomerase II/histidine kinase"/>
    <property type="match status" value="1"/>
</dbReference>
<evidence type="ECO:0000256" key="5">
    <source>
        <dbReference type="ARBA" id="ARBA00022679"/>
    </source>
</evidence>
<dbReference type="KEGG" id="drg:H9K76_03115"/>
<dbReference type="Pfam" id="PF02518">
    <property type="entry name" value="HATPase_c"/>
    <property type="match status" value="1"/>
</dbReference>
<feature type="transmembrane region" description="Helical" evidence="13">
    <location>
        <begin position="469"/>
        <end position="485"/>
    </location>
</feature>
<dbReference type="SMART" id="SM00387">
    <property type="entry name" value="HATPase_c"/>
    <property type="match status" value="1"/>
</dbReference>
<evidence type="ECO:0000259" key="14">
    <source>
        <dbReference type="PROSITE" id="PS50109"/>
    </source>
</evidence>
<dbReference type="InterPro" id="IPR005467">
    <property type="entry name" value="His_kinase_dom"/>
</dbReference>
<dbReference type="PANTHER" id="PTHR45569:SF1">
    <property type="entry name" value="SENSOR PROTEIN KDPD"/>
    <property type="match status" value="1"/>
</dbReference>
<evidence type="ECO:0000256" key="11">
    <source>
        <dbReference type="ARBA" id="ARBA00023012"/>
    </source>
</evidence>
<dbReference type="SUPFAM" id="SSF52402">
    <property type="entry name" value="Adenine nucleotide alpha hydrolases-like"/>
    <property type="match status" value="1"/>
</dbReference>
<dbReference type="GO" id="GO:0005737">
    <property type="term" value="C:cytoplasm"/>
    <property type="evidence" value="ECO:0007669"/>
    <property type="project" value="UniProtKB-ARBA"/>
</dbReference>
<feature type="domain" description="Histidine kinase" evidence="14">
    <location>
        <begin position="688"/>
        <end position="907"/>
    </location>
</feature>
<gene>
    <name evidence="15" type="ORF">H9K76_03115</name>
</gene>
<evidence type="ECO:0000256" key="4">
    <source>
        <dbReference type="ARBA" id="ARBA00022553"/>
    </source>
</evidence>
<dbReference type="Proteomes" id="UP000515811">
    <property type="component" value="Chromosome"/>
</dbReference>
<dbReference type="CDD" id="cd00082">
    <property type="entry name" value="HisKA"/>
    <property type="match status" value="1"/>
</dbReference>
<dbReference type="InterPro" id="IPR029016">
    <property type="entry name" value="GAF-like_dom_sf"/>
</dbReference>
<dbReference type="InterPro" id="IPR003594">
    <property type="entry name" value="HATPase_dom"/>
</dbReference>
<dbReference type="FunFam" id="3.40.50.300:FF:000483">
    <property type="entry name" value="Sensor histidine kinase KdpD"/>
    <property type="match status" value="1"/>
</dbReference>
<feature type="transmembrane region" description="Helical" evidence="13">
    <location>
        <begin position="419"/>
        <end position="439"/>
    </location>
</feature>
<dbReference type="InterPro" id="IPR004358">
    <property type="entry name" value="Sig_transdc_His_kin-like_C"/>
</dbReference>
<dbReference type="EMBL" id="CP060714">
    <property type="protein sequence ID" value="QNN57882.1"/>
    <property type="molecule type" value="Genomic_DNA"/>
</dbReference>
<comment type="subcellular location">
    <subcellularLocation>
        <location evidence="2">Membrane</location>
        <topology evidence="2">Multi-pass membrane protein</topology>
    </subcellularLocation>
</comment>
<keyword evidence="4" id="KW-0597">Phosphoprotein</keyword>
<evidence type="ECO:0000256" key="1">
    <source>
        <dbReference type="ARBA" id="ARBA00000085"/>
    </source>
</evidence>
<dbReference type="AlphaFoldDB" id="A0A7G9RQK7"/>
<evidence type="ECO:0000256" key="6">
    <source>
        <dbReference type="ARBA" id="ARBA00022692"/>
    </source>
</evidence>
<dbReference type="Pfam" id="PF13493">
    <property type="entry name" value="DUF4118"/>
    <property type="match status" value="1"/>
</dbReference>
<organism evidence="15 16">
    <name type="scientific">Diaphorobacter ruginosibacter</name>
    <dbReference type="NCBI Taxonomy" id="1715720"/>
    <lineage>
        <taxon>Bacteria</taxon>
        <taxon>Pseudomonadati</taxon>
        <taxon>Pseudomonadota</taxon>
        <taxon>Betaproteobacteria</taxon>
        <taxon>Burkholderiales</taxon>
        <taxon>Comamonadaceae</taxon>
        <taxon>Diaphorobacter</taxon>
    </lineage>
</organism>
<dbReference type="SUPFAM" id="SSF47384">
    <property type="entry name" value="Homodimeric domain of signal transducing histidine kinase"/>
    <property type="match status" value="1"/>
</dbReference>
<reference evidence="15 16" key="1">
    <citation type="submission" date="2020-08" db="EMBL/GenBank/DDBJ databases">
        <title>Genome sequence of Diaphorobacter ruginosibacter DSM 27467T.</title>
        <authorList>
            <person name="Hyun D.-W."/>
            <person name="Bae J.-W."/>
        </authorList>
    </citation>
    <scope>NUCLEOTIDE SEQUENCE [LARGE SCALE GENOMIC DNA]</scope>
    <source>
        <strain evidence="15 16">DSM 27467</strain>
    </source>
</reference>
<dbReference type="InterPro" id="IPR003852">
    <property type="entry name" value="Sig_transdc_His_kinase_KdpD_N"/>
</dbReference>
<dbReference type="Gene3D" id="1.20.120.620">
    <property type="entry name" value="Backbone structure of the membrane domain of e. Coli histidine kinase receptor kdpd"/>
    <property type="match status" value="1"/>
</dbReference>
<evidence type="ECO:0000313" key="16">
    <source>
        <dbReference type="Proteomes" id="UP000515811"/>
    </source>
</evidence>
<comment type="catalytic activity">
    <reaction evidence="1">
        <text>ATP + protein L-histidine = ADP + protein N-phospho-L-histidine.</text>
        <dbReference type="EC" id="2.7.13.3"/>
    </reaction>
</comment>
<dbReference type="PROSITE" id="PS50109">
    <property type="entry name" value="HIS_KIN"/>
    <property type="match status" value="1"/>
</dbReference>
<proteinExistence type="predicted"/>
<dbReference type="Gene3D" id="1.10.287.130">
    <property type="match status" value="1"/>
</dbReference>
<dbReference type="Gene3D" id="3.30.565.10">
    <property type="entry name" value="Histidine kinase-like ATPase, C-terminal domain"/>
    <property type="match status" value="1"/>
</dbReference>
<dbReference type="InterPro" id="IPR038318">
    <property type="entry name" value="KdpD_sf"/>
</dbReference>
<evidence type="ECO:0000313" key="15">
    <source>
        <dbReference type="EMBL" id="QNN57882.1"/>
    </source>
</evidence>
<evidence type="ECO:0000256" key="12">
    <source>
        <dbReference type="ARBA" id="ARBA00023136"/>
    </source>
</evidence>